<dbReference type="InterPro" id="IPR042197">
    <property type="entry name" value="Apaf_helical"/>
</dbReference>
<dbReference type="Gene3D" id="1.10.10.10">
    <property type="entry name" value="Winged helix-like DNA-binding domain superfamily/Winged helix DNA-binding domain"/>
    <property type="match status" value="1"/>
</dbReference>
<keyword evidence="4" id="KW-0547">Nucleotide-binding</keyword>
<dbReference type="Gene3D" id="1.10.8.430">
    <property type="entry name" value="Helical domain of apoptotic protease-activating factors"/>
    <property type="match status" value="1"/>
</dbReference>
<dbReference type="InterPro" id="IPR058922">
    <property type="entry name" value="WHD_DRP"/>
</dbReference>
<dbReference type="Gene3D" id="3.40.50.300">
    <property type="entry name" value="P-loop containing nucleotide triphosphate hydrolases"/>
    <property type="match status" value="1"/>
</dbReference>
<feature type="region of interest" description="Disordered" evidence="7">
    <location>
        <begin position="236"/>
        <end position="275"/>
    </location>
</feature>
<dbReference type="PANTHER" id="PTHR36766">
    <property type="entry name" value="PLANT BROAD-SPECTRUM MILDEW RESISTANCE PROTEIN RPW8"/>
    <property type="match status" value="1"/>
</dbReference>
<proteinExistence type="inferred from homology"/>
<dbReference type="InterPro" id="IPR002182">
    <property type="entry name" value="NB-ARC"/>
</dbReference>
<dbReference type="InterPro" id="IPR036388">
    <property type="entry name" value="WH-like_DNA-bd_sf"/>
</dbReference>
<evidence type="ECO:0000256" key="1">
    <source>
        <dbReference type="ARBA" id="ARBA00008894"/>
    </source>
</evidence>
<evidence type="ECO:0000256" key="3">
    <source>
        <dbReference type="ARBA" id="ARBA00022737"/>
    </source>
</evidence>
<feature type="domain" description="Disease resistance protein winged helix" evidence="10">
    <location>
        <begin position="663"/>
        <end position="733"/>
    </location>
</feature>
<evidence type="ECO:0000313" key="13">
    <source>
        <dbReference type="Proteomes" id="UP001497457"/>
    </source>
</evidence>
<dbReference type="Pfam" id="PF18052">
    <property type="entry name" value="Rx_N"/>
    <property type="match status" value="1"/>
</dbReference>
<evidence type="ECO:0000256" key="4">
    <source>
        <dbReference type="ARBA" id="ARBA00022741"/>
    </source>
</evidence>
<dbReference type="SUPFAM" id="SSF52058">
    <property type="entry name" value="L domain-like"/>
    <property type="match status" value="2"/>
</dbReference>
<evidence type="ECO:0000313" key="12">
    <source>
        <dbReference type="EMBL" id="CAL5090888.1"/>
    </source>
</evidence>
<dbReference type="Proteomes" id="UP001497457">
    <property type="component" value="Chromosome 8b"/>
</dbReference>
<evidence type="ECO:0000256" key="5">
    <source>
        <dbReference type="ARBA" id="ARBA00022821"/>
    </source>
</evidence>
<dbReference type="InterPro" id="IPR056789">
    <property type="entry name" value="LRR_R13L1-DRL21"/>
</dbReference>
<feature type="domain" description="R13L1/DRL21-like LRR repeat region" evidence="11">
    <location>
        <begin position="934"/>
        <end position="1051"/>
    </location>
</feature>
<keyword evidence="3" id="KW-0677">Repeat</keyword>
<dbReference type="Pfam" id="PF00931">
    <property type="entry name" value="NB-ARC"/>
    <property type="match status" value="1"/>
</dbReference>
<organism evidence="12 13">
    <name type="scientific">Urochloa decumbens</name>
    <dbReference type="NCBI Taxonomy" id="240449"/>
    <lineage>
        <taxon>Eukaryota</taxon>
        <taxon>Viridiplantae</taxon>
        <taxon>Streptophyta</taxon>
        <taxon>Embryophyta</taxon>
        <taxon>Tracheophyta</taxon>
        <taxon>Spermatophyta</taxon>
        <taxon>Magnoliopsida</taxon>
        <taxon>Liliopsida</taxon>
        <taxon>Poales</taxon>
        <taxon>Poaceae</taxon>
        <taxon>PACMAD clade</taxon>
        <taxon>Panicoideae</taxon>
        <taxon>Panicodae</taxon>
        <taxon>Paniceae</taxon>
        <taxon>Melinidinae</taxon>
        <taxon>Urochloa</taxon>
    </lineage>
</organism>
<dbReference type="InterPro" id="IPR027417">
    <property type="entry name" value="P-loop_NTPase"/>
</dbReference>
<feature type="domain" description="NB-ARC" evidence="8">
    <location>
        <begin position="425"/>
        <end position="575"/>
    </location>
</feature>
<keyword evidence="13" id="KW-1185">Reference proteome</keyword>
<dbReference type="GO" id="GO:0005524">
    <property type="term" value="F:ATP binding"/>
    <property type="evidence" value="ECO:0007669"/>
    <property type="project" value="UniProtKB-KW"/>
</dbReference>
<dbReference type="GO" id="GO:0006952">
    <property type="term" value="P:defense response"/>
    <property type="evidence" value="ECO:0007669"/>
    <property type="project" value="UniProtKB-KW"/>
</dbReference>
<evidence type="ECO:0000259" key="8">
    <source>
        <dbReference type="Pfam" id="PF00931"/>
    </source>
</evidence>
<name>A0ABC9GCN2_9POAL</name>
<dbReference type="Pfam" id="PF23559">
    <property type="entry name" value="WHD_DRP"/>
    <property type="match status" value="1"/>
</dbReference>
<evidence type="ECO:0000256" key="7">
    <source>
        <dbReference type="SAM" id="MobiDB-lite"/>
    </source>
</evidence>
<comment type="similarity">
    <text evidence="1">Belongs to the disease resistance NB-LRR family.</text>
</comment>
<reference evidence="12 13" key="2">
    <citation type="submission" date="2024-10" db="EMBL/GenBank/DDBJ databases">
        <authorList>
            <person name="Ryan C."/>
        </authorList>
    </citation>
    <scope>NUCLEOTIDE SEQUENCE [LARGE SCALE GENOMIC DNA]</scope>
</reference>
<keyword evidence="5" id="KW-0611">Plant defense</keyword>
<feature type="compositionally biased region" description="Polar residues" evidence="7">
    <location>
        <begin position="264"/>
        <end position="275"/>
    </location>
</feature>
<evidence type="ECO:0000259" key="9">
    <source>
        <dbReference type="Pfam" id="PF18052"/>
    </source>
</evidence>
<evidence type="ECO:0000256" key="6">
    <source>
        <dbReference type="ARBA" id="ARBA00022840"/>
    </source>
</evidence>
<keyword evidence="6" id="KW-0067">ATP-binding</keyword>
<evidence type="ECO:0000259" key="10">
    <source>
        <dbReference type="Pfam" id="PF23559"/>
    </source>
</evidence>
<sequence>MAELGIEAARWMVGKALGPASSGLLEAWAASTELGTNIEALRMELLYAEGMLNNAQGRGHSRGPEIQNPALTELLGKLRDLAYRADDVLDELEYFRIQDELEGTYHAAKEHAGGCLLNQALNARHTARAMAKVLGISKCSCDSAMTSHNEPDEDTSRKVSCLCLGSKTSDHDDGQEEDARGGVLCGAVWPCARASSKPPPPLQTNTGDQEVAIGCMGGIASSNACAKMPTFSKCSRSCAGHNNDPDQEDKEDARASSAPPPKQGDQQTHGSCMGTITSSARGIMNTLGKHLPCYSVSHIQNAANSNSPTTGRNKAPLAQATKLKFDRVEMSRKMKEIVEQLKPLCAKVSTILNLEMLDSNRSIAYHIGTSLDTWFSKGQWPAPLHRNGMMSRPVTTPEFREPELFGREHEKSDIIYDITKGKYCEKDLTVLPIVGPGGVGKTTLTQYIYKELENHFEAKLWVCVSVNFNTYRLKQEIADKLKQGTKDNPDKLIEELLKSKRFLLVLDDMWNCSNGDEWNRFLVPFTKGQTKGSVILVTTRFPAIAQMVKTTDHWKDLKGLGEEEFKKLFITCVFDDYKSHDGHSELLETVGYEIVKKLKGSPLAAKTVGRLLRKHLDLNHWTRVLESKEWESQNGDHDIMPALKLSFDYLPFHLQQCFTYSALFPEDYEFDKEELIHFWIGLDVLHSRGENKRMEDIGLSYLVELVNHGFFKREENEYGNTYYIIHDLLHDLAIKVSANECLNICSSNNVRSLQIPPSIRHLSIKTDESSVKDRKTFDIGKKDFSELGKRLKVENLHSLMLFGKHQYSFVKTFHCLFSNAKSLRLIFISGRQYNVEDLFHNFPKLVHLRYLRITGLRSPKDISKFYHLRVLDVEECYHDCDDLPRYMSNLVNLHHFLVQNDRMHSSISNVGSFKSLQELRKFEVRKESQGFELRQIGYLLELCGSMWIDNLENVEGREEAEEAKLIHKKHLQQLILNWNAKQSNKDYPACEEQVLEGLKPHSNLLNLSIRGHGGASCPSWLGANLSVKNLESLCLVGVDWKTFPPIGELRLVNEAAEEILSNIPSPHFMNLKRIELKKLARLEKWVIGCTDHLLSHLEELFIEGCPELVELSFPNSTCSQQEQNTRFPRLRELTIDDCPKLLSLPHIPWTSSMCSVQISSVGLDFQSLKYGKDPDEHVLALEITGKDHAQDMTAASFWTALDFDKLTGPEVLGMDSCPPLPLDGLQTMSSTIKFLAICNSVSGKELTRVLSCMPKLSGLLIDKCNKITRLGVVEQLEAATREEEETAAEELLLLPPQLQNLRICRCPEISLLPCSAHGESGGGLQGLTSLHSLNIEGCPKFLACYPPTPSSSCFPFPKSLQSLGLEGVDTLAPLSNLSSLTELWIHNCGGGSGGAGLRRLLAHGCLRDLFVVRTPNLFPMECSEDTQGMLELGLSLKTDDVAGVLTAPICRLLSSSLTELFLKRNYEMERFTEEQDEALQLLTSLQKLDLRSCNKLQCLPSGLQKLTNLKTLVIPGSPAIIHSIHKNSLPDSLQQLVIYGGDIRSLPKDRLPNSLRKLRIINCSSICSLPKDSLPNSLQELEVIDCPSIRVLPKGGLPSSLQLLDVIIGNNEKLRRQCRKLIGTIPIVKA</sequence>
<evidence type="ECO:0000256" key="2">
    <source>
        <dbReference type="ARBA" id="ARBA00022614"/>
    </source>
</evidence>
<accession>A0ABC9GCN2</accession>
<dbReference type="Pfam" id="PF25019">
    <property type="entry name" value="LRR_R13L1-DRL21"/>
    <property type="match status" value="1"/>
</dbReference>
<dbReference type="InterPro" id="IPR032675">
    <property type="entry name" value="LRR_dom_sf"/>
</dbReference>
<evidence type="ECO:0000259" key="11">
    <source>
        <dbReference type="Pfam" id="PF25019"/>
    </source>
</evidence>
<keyword evidence="2" id="KW-0433">Leucine-rich repeat</keyword>
<dbReference type="PRINTS" id="PR00364">
    <property type="entry name" value="DISEASERSIST"/>
</dbReference>
<feature type="domain" description="Disease resistance N-terminal" evidence="9">
    <location>
        <begin position="14"/>
        <end position="100"/>
    </location>
</feature>
<dbReference type="InterPro" id="IPR041118">
    <property type="entry name" value="Rx_N"/>
</dbReference>
<reference evidence="13" key="1">
    <citation type="submission" date="2024-06" db="EMBL/GenBank/DDBJ databases">
        <authorList>
            <person name="Ryan C."/>
        </authorList>
    </citation>
    <scope>NUCLEOTIDE SEQUENCE [LARGE SCALE GENOMIC DNA]</scope>
</reference>
<protein>
    <submittedName>
        <fullName evidence="12">Uncharacterized protein</fullName>
    </submittedName>
</protein>
<dbReference type="SUPFAM" id="SSF52540">
    <property type="entry name" value="P-loop containing nucleoside triphosphate hydrolases"/>
    <property type="match status" value="1"/>
</dbReference>
<dbReference type="PANTHER" id="PTHR36766:SF40">
    <property type="entry name" value="DISEASE RESISTANCE PROTEIN RGA3"/>
    <property type="match status" value="1"/>
</dbReference>
<dbReference type="Gene3D" id="3.80.10.10">
    <property type="entry name" value="Ribonuclease Inhibitor"/>
    <property type="match status" value="3"/>
</dbReference>
<dbReference type="EMBL" id="OZ075118">
    <property type="protein sequence ID" value="CAL5090888.1"/>
    <property type="molecule type" value="Genomic_DNA"/>
</dbReference>
<dbReference type="GO" id="GO:0051707">
    <property type="term" value="P:response to other organism"/>
    <property type="evidence" value="ECO:0007669"/>
    <property type="project" value="UniProtKB-ARBA"/>
</dbReference>
<gene>
    <name evidence="12" type="ORF">URODEC1_LOCUS114067</name>
</gene>